<keyword evidence="4 9" id="KW-0547">Nucleotide-binding</keyword>
<dbReference type="SMART" id="SM00874">
    <property type="entry name" value="B5"/>
    <property type="match status" value="1"/>
</dbReference>
<dbReference type="InterPro" id="IPR009061">
    <property type="entry name" value="DNA-bd_dom_put_sf"/>
</dbReference>
<reference evidence="12" key="1">
    <citation type="submission" date="2021-03" db="EMBL/GenBank/DDBJ databases">
        <title>Genomic Encyclopedia of Type Strains, Phase IV (KMG-IV): sequencing the most valuable type-strain genomes for metagenomic binning, comparative biology and taxonomic classification.</title>
        <authorList>
            <person name="Goeker M."/>
        </authorList>
    </citation>
    <scope>NUCLEOTIDE SEQUENCE</scope>
    <source>
        <strain evidence="12">DSM 26232</strain>
    </source>
</reference>
<dbReference type="SUPFAM" id="SSF55681">
    <property type="entry name" value="Class II aaRS and biotin synthetases"/>
    <property type="match status" value="1"/>
</dbReference>
<dbReference type="GO" id="GO:0006432">
    <property type="term" value="P:phenylalanyl-tRNA aminoacylation"/>
    <property type="evidence" value="ECO:0007669"/>
    <property type="project" value="UniProtKB-UniRule"/>
</dbReference>
<comment type="subunit">
    <text evidence="9">Tetramer of two alpha and two beta subunits.</text>
</comment>
<evidence type="ECO:0000256" key="5">
    <source>
        <dbReference type="ARBA" id="ARBA00022840"/>
    </source>
</evidence>
<comment type="cofactor">
    <cofactor evidence="1 9">
        <name>Mg(2+)</name>
        <dbReference type="ChEBI" id="CHEBI:18420"/>
    </cofactor>
</comment>
<accession>A0A8T4H123</accession>
<protein>
    <recommendedName>
        <fullName evidence="9">Phenylalanine--tRNA ligase beta subunit</fullName>
        <ecNumber evidence="9">6.1.1.20</ecNumber>
    </recommendedName>
    <alternativeName>
        <fullName evidence="9">Phenylalanyl-tRNA synthetase beta subunit</fullName>
        <shortName evidence="9">PheRS</shortName>
    </alternativeName>
</protein>
<dbReference type="Gene3D" id="3.50.40.10">
    <property type="entry name" value="Phenylalanyl-trna Synthetase, Chain B, domain 3"/>
    <property type="match status" value="1"/>
</dbReference>
<dbReference type="PANTHER" id="PTHR10947">
    <property type="entry name" value="PHENYLALANYL-TRNA SYNTHETASE BETA CHAIN AND LEUCINE-RICH REPEAT-CONTAINING PROTEIN 47"/>
    <property type="match status" value="1"/>
</dbReference>
<dbReference type="InterPro" id="IPR022918">
    <property type="entry name" value="Phe_tRNA_ligase_beta2_arc"/>
</dbReference>
<dbReference type="InterPro" id="IPR045864">
    <property type="entry name" value="aa-tRNA-synth_II/BPL/LPL"/>
</dbReference>
<dbReference type="GO" id="GO:0009328">
    <property type="term" value="C:phenylalanine-tRNA ligase complex"/>
    <property type="evidence" value="ECO:0007669"/>
    <property type="project" value="TreeGrafter"/>
</dbReference>
<evidence type="ECO:0000256" key="7">
    <source>
        <dbReference type="ARBA" id="ARBA00022917"/>
    </source>
</evidence>
<evidence type="ECO:0000256" key="9">
    <source>
        <dbReference type="HAMAP-Rule" id="MF_00284"/>
    </source>
</evidence>
<feature type="region of interest" description="Disordered" evidence="10">
    <location>
        <begin position="155"/>
        <end position="195"/>
    </location>
</feature>
<evidence type="ECO:0000256" key="2">
    <source>
        <dbReference type="ARBA" id="ARBA00022598"/>
    </source>
</evidence>
<comment type="similarity">
    <text evidence="9">Belongs to the phenylalanyl-tRNA synthetase beta subunit family. Type 2 subfamily.</text>
</comment>
<keyword evidence="6 9" id="KW-0460">Magnesium</keyword>
<dbReference type="AlphaFoldDB" id="A0A8T4H123"/>
<organism evidence="12 13">
    <name type="scientific">Halolamina salifodinae</name>
    <dbReference type="NCBI Taxonomy" id="1202767"/>
    <lineage>
        <taxon>Archaea</taxon>
        <taxon>Methanobacteriati</taxon>
        <taxon>Methanobacteriota</taxon>
        <taxon>Stenosarchaea group</taxon>
        <taxon>Halobacteria</taxon>
        <taxon>Halobacteriales</taxon>
        <taxon>Haloferacaceae</taxon>
    </lineage>
</organism>
<feature type="binding site" evidence="9">
    <location>
        <position position="380"/>
    </location>
    <ligand>
        <name>Mg(2+)</name>
        <dbReference type="ChEBI" id="CHEBI:18420"/>
        <note>shared with alpha subunit</note>
    </ligand>
</feature>
<dbReference type="InterPro" id="IPR020825">
    <property type="entry name" value="Phe-tRNA_synthase-like_B3/B4"/>
</dbReference>
<keyword evidence="3 9" id="KW-0479">Metal-binding</keyword>
<gene>
    <name evidence="9" type="primary">pheT</name>
    <name evidence="12" type="ORF">J2753_002922</name>
</gene>
<evidence type="ECO:0000313" key="13">
    <source>
        <dbReference type="Proteomes" id="UP000823736"/>
    </source>
</evidence>
<comment type="caution">
    <text evidence="12">The sequence shown here is derived from an EMBL/GenBank/DDBJ whole genome shotgun (WGS) entry which is preliminary data.</text>
</comment>
<dbReference type="SMART" id="SM00873">
    <property type="entry name" value="B3_4"/>
    <property type="match status" value="1"/>
</dbReference>
<dbReference type="GO" id="GO:0003723">
    <property type="term" value="F:RNA binding"/>
    <property type="evidence" value="ECO:0007669"/>
    <property type="project" value="InterPro"/>
</dbReference>
<feature type="binding site" evidence="9">
    <location>
        <position position="374"/>
    </location>
    <ligand>
        <name>Mg(2+)</name>
        <dbReference type="ChEBI" id="CHEBI:18420"/>
        <note>shared with alpha subunit</note>
    </ligand>
</feature>
<keyword evidence="9" id="KW-0963">Cytoplasm</keyword>
<dbReference type="GO" id="GO:0005524">
    <property type="term" value="F:ATP binding"/>
    <property type="evidence" value="ECO:0007669"/>
    <property type="project" value="UniProtKB-UniRule"/>
</dbReference>
<dbReference type="InterPro" id="IPR005147">
    <property type="entry name" value="tRNA_synthase_B5-dom"/>
</dbReference>
<feature type="binding site" evidence="9">
    <location>
        <position position="383"/>
    </location>
    <ligand>
        <name>Mg(2+)</name>
        <dbReference type="ChEBI" id="CHEBI:18420"/>
        <note>shared with alpha subunit</note>
    </ligand>
</feature>
<dbReference type="GO" id="GO:0000287">
    <property type="term" value="F:magnesium ion binding"/>
    <property type="evidence" value="ECO:0007669"/>
    <property type="project" value="InterPro"/>
</dbReference>
<keyword evidence="5 9" id="KW-0067">ATP-binding</keyword>
<dbReference type="PANTHER" id="PTHR10947:SF0">
    <property type="entry name" value="PHENYLALANINE--TRNA LIGASE BETA SUBUNIT"/>
    <property type="match status" value="1"/>
</dbReference>
<evidence type="ECO:0000256" key="3">
    <source>
        <dbReference type="ARBA" id="ARBA00022723"/>
    </source>
</evidence>
<proteinExistence type="inferred from homology"/>
<dbReference type="Pfam" id="PF03484">
    <property type="entry name" value="B5"/>
    <property type="match status" value="1"/>
</dbReference>
<dbReference type="InterPro" id="IPR045060">
    <property type="entry name" value="Phe-tRNA-ligase_IIc_bsu"/>
</dbReference>
<dbReference type="OrthoDB" id="10073at2157"/>
<evidence type="ECO:0000256" key="8">
    <source>
        <dbReference type="ARBA" id="ARBA00023146"/>
    </source>
</evidence>
<evidence type="ECO:0000256" key="6">
    <source>
        <dbReference type="ARBA" id="ARBA00022842"/>
    </source>
</evidence>
<name>A0A8T4H123_9EURY</name>
<dbReference type="Pfam" id="PF17759">
    <property type="entry name" value="tRNA_synthFbeta"/>
    <property type="match status" value="1"/>
</dbReference>
<dbReference type="Gene3D" id="3.30.56.10">
    <property type="match status" value="2"/>
</dbReference>
<dbReference type="InterPro" id="IPR041616">
    <property type="entry name" value="PheRS_beta_core"/>
</dbReference>
<keyword evidence="13" id="KW-1185">Reference proteome</keyword>
<feature type="domain" description="B5" evidence="11">
    <location>
        <begin position="318"/>
        <end position="396"/>
    </location>
</feature>
<comment type="catalytic activity">
    <reaction evidence="9">
        <text>tRNA(Phe) + L-phenylalanine + ATP = L-phenylalanyl-tRNA(Phe) + AMP + diphosphate + H(+)</text>
        <dbReference type="Rhea" id="RHEA:19413"/>
        <dbReference type="Rhea" id="RHEA-COMP:9668"/>
        <dbReference type="Rhea" id="RHEA-COMP:9699"/>
        <dbReference type="ChEBI" id="CHEBI:15378"/>
        <dbReference type="ChEBI" id="CHEBI:30616"/>
        <dbReference type="ChEBI" id="CHEBI:33019"/>
        <dbReference type="ChEBI" id="CHEBI:58095"/>
        <dbReference type="ChEBI" id="CHEBI:78442"/>
        <dbReference type="ChEBI" id="CHEBI:78531"/>
        <dbReference type="ChEBI" id="CHEBI:456215"/>
        <dbReference type="EC" id="6.1.1.20"/>
    </reaction>
</comment>
<dbReference type="PROSITE" id="PS51483">
    <property type="entry name" value="B5"/>
    <property type="match status" value="1"/>
</dbReference>
<dbReference type="Proteomes" id="UP000823736">
    <property type="component" value="Unassembled WGS sequence"/>
</dbReference>
<evidence type="ECO:0000259" key="11">
    <source>
        <dbReference type="PROSITE" id="PS51483"/>
    </source>
</evidence>
<evidence type="ECO:0000313" key="12">
    <source>
        <dbReference type="EMBL" id="MBP1988400.1"/>
    </source>
</evidence>
<dbReference type="HAMAP" id="MF_00284">
    <property type="entry name" value="Phe_tRNA_synth_beta2"/>
    <property type="match status" value="1"/>
</dbReference>
<evidence type="ECO:0000256" key="4">
    <source>
        <dbReference type="ARBA" id="ARBA00022741"/>
    </source>
</evidence>
<dbReference type="Gene3D" id="3.30.930.10">
    <property type="entry name" value="Bira Bifunctional Protein, Domain 2"/>
    <property type="match status" value="1"/>
</dbReference>
<feature type="compositionally biased region" description="Basic and acidic residues" evidence="10">
    <location>
        <begin position="155"/>
        <end position="168"/>
    </location>
</feature>
<evidence type="ECO:0000256" key="1">
    <source>
        <dbReference type="ARBA" id="ARBA00001946"/>
    </source>
</evidence>
<comment type="subcellular location">
    <subcellularLocation>
        <location evidence="9">Cytoplasm</location>
    </subcellularLocation>
</comment>
<dbReference type="SUPFAM" id="SSF46955">
    <property type="entry name" value="Putative DNA-binding domain"/>
    <property type="match status" value="2"/>
</dbReference>
<keyword evidence="7 9" id="KW-0648">Protein biosynthesis</keyword>
<keyword evidence="8 9" id="KW-0030">Aminoacyl-tRNA synthetase</keyword>
<dbReference type="EMBL" id="JAGGLC010000007">
    <property type="protein sequence ID" value="MBP1988400.1"/>
    <property type="molecule type" value="Genomic_DNA"/>
</dbReference>
<feature type="binding site" evidence="9">
    <location>
        <position position="384"/>
    </location>
    <ligand>
        <name>Mg(2+)</name>
        <dbReference type="ChEBI" id="CHEBI:18420"/>
        <note>shared with alpha subunit</note>
    </ligand>
</feature>
<keyword evidence="2 9" id="KW-0436">Ligase</keyword>
<evidence type="ECO:0000256" key="10">
    <source>
        <dbReference type="SAM" id="MobiDB-lite"/>
    </source>
</evidence>
<dbReference type="EC" id="6.1.1.20" evidence="9"/>
<dbReference type="GO" id="GO:0004826">
    <property type="term" value="F:phenylalanine-tRNA ligase activity"/>
    <property type="evidence" value="ECO:0007669"/>
    <property type="project" value="UniProtKB-UniRule"/>
</dbReference>
<sequence length="649" mass="72367">MPVVDIDTDELRRLTGHDEKDDDQLKEDLFGLGLEFEGETEEGDLQFEFAPDRLDRLSVEGVARSLRYHYGDDRGVDVPDTNDSDWTIQVDSSVPDERPYVAGAVVRGVDLDEDALDSLIQLQEKLHATMGRKRAKGAIGIHDLTMLKAERIEQREIGEENDLEKPEDLTPVGGDDTGPTDVSGPTITYRGIDPEGDEFVPLDADKGMTPAEVLTDHPTGEEYADIVREYERYPAIYDELGLFSFPPVINGQRTEVTTESRELLVELTGTDQWTIDRMLAIICYALDARGATLENVDVVYADDAAGEHAGDHLVRPELDTREKTVSHDRIETTLGIDLEMEEVIDLFERSGLDATANLGETAEYEVEIPPYRTDVLHPADLVDDVGRAYGFDELEPEYPDIGTIGGRHERSRLERATRSALVGLGFEDLLNFHLSSPAENYWRMTEYLGKDVSSALSSEDLSPDEREFLNDEGLAFEEVLDDEQLRDVVTDQYGDVVGFGAPVRVTSAYSEDYTQLRTWALPSIMHVLENNTHRRYPQELAEVGFVAEQDDEENTHVAEHRTVAAAIARTDATYEDIKGKLQALVAEFDVDLETPATEHPSFIDGRAAEVVIDGESVGVIGEIHPRVLVERDLEVPVAAFEFRLDALAE</sequence>
<dbReference type="InterPro" id="IPR005146">
    <property type="entry name" value="B3/B4_tRNA-bd"/>
</dbReference>